<dbReference type="Proteomes" id="UP000006727">
    <property type="component" value="Chromosome 2"/>
</dbReference>
<dbReference type="Gramene" id="Pp3c2_3760V3.2">
    <property type="protein sequence ID" value="Pp3c2_3760V3.2"/>
    <property type="gene ID" value="Pp3c2_3760"/>
</dbReference>
<evidence type="ECO:0000313" key="1">
    <source>
        <dbReference type="EnsemblPlants" id="Pp3c2_3760V3.2"/>
    </source>
</evidence>
<accession>A0A7I4FL41</accession>
<reference evidence="1 2" key="2">
    <citation type="journal article" date="2018" name="Plant J.">
        <title>The Physcomitrella patens chromosome-scale assembly reveals moss genome structure and evolution.</title>
        <authorList>
            <person name="Lang D."/>
            <person name="Ullrich K.K."/>
            <person name="Murat F."/>
            <person name="Fuchs J."/>
            <person name="Jenkins J."/>
            <person name="Haas F.B."/>
            <person name="Piednoel M."/>
            <person name="Gundlach H."/>
            <person name="Van Bel M."/>
            <person name="Meyberg R."/>
            <person name="Vives C."/>
            <person name="Morata J."/>
            <person name="Symeonidi A."/>
            <person name="Hiss M."/>
            <person name="Muchero W."/>
            <person name="Kamisugi Y."/>
            <person name="Saleh O."/>
            <person name="Blanc G."/>
            <person name="Decker E.L."/>
            <person name="van Gessel N."/>
            <person name="Grimwood J."/>
            <person name="Hayes R.D."/>
            <person name="Graham S.W."/>
            <person name="Gunter L.E."/>
            <person name="McDaniel S.F."/>
            <person name="Hoernstein S.N.W."/>
            <person name="Larsson A."/>
            <person name="Li F.W."/>
            <person name="Perroud P.F."/>
            <person name="Phillips J."/>
            <person name="Ranjan P."/>
            <person name="Rokshar D.S."/>
            <person name="Rothfels C.J."/>
            <person name="Schneider L."/>
            <person name="Shu S."/>
            <person name="Stevenson D.W."/>
            <person name="Thummler F."/>
            <person name="Tillich M."/>
            <person name="Villarreal Aguilar J.C."/>
            <person name="Widiez T."/>
            <person name="Wong G.K."/>
            <person name="Wymore A."/>
            <person name="Zhang Y."/>
            <person name="Zimmer A.D."/>
            <person name="Quatrano R.S."/>
            <person name="Mayer K.F.X."/>
            <person name="Goodstein D."/>
            <person name="Casacuberta J.M."/>
            <person name="Vandepoele K."/>
            <person name="Reski R."/>
            <person name="Cuming A.C."/>
            <person name="Tuskan G.A."/>
            <person name="Maumus F."/>
            <person name="Salse J."/>
            <person name="Schmutz J."/>
            <person name="Rensing S.A."/>
        </authorList>
    </citation>
    <scope>NUCLEOTIDE SEQUENCE [LARGE SCALE GENOMIC DNA]</scope>
    <source>
        <strain evidence="1 2">cv. Gransden 2004</strain>
    </source>
</reference>
<protein>
    <submittedName>
        <fullName evidence="1">Uncharacterized protein</fullName>
    </submittedName>
</protein>
<dbReference type="EMBL" id="ABEU02000002">
    <property type="status" value="NOT_ANNOTATED_CDS"/>
    <property type="molecule type" value="Genomic_DNA"/>
</dbReference>
<keyword evidence="2" id="KW-1185">Reference proteome</keyword>
<reference evidence="1 2" key="1">
    <citation type="journal article" date="2008" name="Science">
        <title>The Physcomitrella genome reveals evolutionary insights into the conquest of land by plants.</title>
        <authorList>
            <person name="Rensing S."/>
            <person name="Lang D."/>
            <person name="Zimmer A."/>
            <person name="Terry A."/>
            <person name="Salamov A."/>
            <person name="Shapiro H."/>
            <person name="Nishiyama T."/>
            <person name="Perroud P.-F."/>
            <person name="Lindquist E."/>
            <person name="Kamisugi Y."/>
            <person name="Tanahashi T."/>
            <person name="Sakakibara K."/>
            <person name="Fujita T."/>
            <person name="Oishi K."/>
            <person name="Shin-I T."/>
            <person name="Kuroki Y."/>
            <person name="Toyoda A."/>
            <person name="Suzuki Y."/>
            <person name="Hashimoto A."/>
            <person name="Yamaguchi K."/>
            <person name="Sugano A."/>
            <person name="Kohara Y."/>
            <person name="Fujiyama A."/>
            <person name="Anterola A."/>
            <person name="Aoki S."/>
            <person name="Ashton N."/>
            <person name="Barbazuk W.B."/>
            <person name="Barker E."/>
            <person name="Bennetzen J."/>
            <person name="Bezanilla M."/>
            <person name="Blankenship R."/>
            <person name="Cho S.H."/>
            <person name="Dutcher S."/>
            <person name="Estelle M."/>
            <person name="Fawcett J.A."/>
            <person name="Gundlach H."/>
            <person name="Hanada K."/>
            <person name="Heyl A."/>
            <person name="Hicks K.A."/>
            <person name="Hugh J."/>
            <person name="Lohr M."/>
            <person name="Mayer K."/>
            <person name="Melkozernov A."/>
            <person name="Murata T."/>
            <person name="Nelson D."/>
            <person name="Pils B."/>
            <person name="Prigge M."/>
            <person name="Reiss B."/>
            <person name="Renner T."/>
            <person name="Rombauts S."/>
            <person name="Rushton P."/>
            <person name="Sanderfoot A."/>
            <person name="Schween G."/>
            <person name="Shiu S.-H."/>
            <person name="Stueber K."/>
            <person name="Theodoulou F.L."/>
            <person name="Tu H."/>
            <person name="Van de Peer Y."/>
            <person name="Verrier P.J."/>
            <person name="Waters E."/>
            <person name="Wood A."/>
            <person name="Yang L."/>
            <person name="Cove D."/>
            <person name="Cuming A."/>
            <person name="Hasebe M."/>
            <person name="Lucas S."/>
            <person name="Mishler D.B."/>
            <person name="Reski R."/>
            <person name="Grigoriev I."/>
            <person name="Quatrano R.S."/>
            <person name="Boore J.L."/>
        </authorList>
    </citation>
    <scope>NUCLEOTIDE SEQUENCE [LARGE SCALE GENOMIC DNA]</scope>
    <source>
        <strain evidence="1 2">cv. Gransden 2004</strain>
    </source>
</reference>
<dbReference type="EnsemblPlants" id="Pp3c2_3760V3.2">
    <property type="protein sequence ID" value="Pp3c2_3760V3.2"/>
    <property type="gene ID" value="Pp3c2_3760"/>
</dbReference>
<organism evidence="1 2">
    <name type="scientific">Physcomitrium patens</name>
    <name type="common">Spreading-leaved earth moss</name>
    <name type="synonym">Physcomitrella patens</name>
    <dbReference type="NCBI Taxonomy" id="3218"/>
    <lineage>
        <taxon>Eukaryota</taxon>
        <taxon>Viridiplantae</taxon>
        <taxon>Streptophyta</taxon>
        <taxon>Embryophyta</taxon>
        <taxon>Bryophyta</taxon>
        <taxon>Bryophytina</taxon>
        <taxon>Bryopsida</taxon>
        <taxon>Funariidae</taxon>
        <taxon>Funariales</taxon>
        <taxon>Funariaceae</taxon>
        <taxon>Physcomitrium</taxon>
    </lineage>
</organism>
<dbReference type="AlphaFoldDB" id="A0A7I4FL41"/>
<proteinExistence type="predicted"/>
<gene>
    <name evidence="1" type="primary">LOC112275104</name>
</gene>
<reference evidence="1" key="3">
    <citation type="submission" date="2020-12" db="UniProtKB">
        <authorList>
            <consortium name="EnsemblPlants"/>
        </authorList>
    </citation>
    <scope>IDENTIFICATION</scope>
</reference>
<name>A0A7I4FL41_PHYPA</name>
<sequence length="55" mass="6172">MSAPKENVLLRAWGGEHFMEAVSAESGAVVRDRGSFHCHKLMETSLFYFSKSKPN</sequence>
<evidence type="ECO:0000313" key="2">
    <source>
        <dbReference type="Proteomes" id="UP000006727"/>
    </source>
</evidence>